<keyword evidence="4 8" id="KW-0732">Signal</keyword>
<dbReference type="PROSITE" id="PS50847">
    <property type="entry name" value="GRAM_POS_ANCHORING"/>
    <property type="match status" value="1"/>
</dbReference>
<dbReference type="NCBIfam" id="TIGR01167">
    <property type="entry name" value="LPXTG_anchor"/>
    <property type="match status" value="1"/>
</dbReference>
<feature type="region of interest" description="Disordered" evidence="6">
    <location>
        <begin position="484"/>
        <end position="506"/>
    </location>
</feature>
<keyword evidence="3" id="KW-0964">Secreted</keyword>
<evidence type="ECO:0000256" key="1">
    <source>
        <dbReference type="ARBA" id="ARBA00004168"/>
    </source>
</evidence>
<evidence type="ECO:0000256" key="8">
    <source>
        <dbReference type="SAM" id="SignalP"/>
    </source>
</evidence>
<dbReference type="InterPro" id="IPR013783">
    <property type="entry name" value="Ig-like_fold"/>
</dbReference>
<dbReference type="InterPro" id="IPR041498">
    <property type="entry name" value="Big_6"/>
</dbReference>
<evidence type="ECO:0000259" key="9">
    <source>
        <dbReference type="PROSITE" id="PS50847"/>
    </source>
</evidence>
<dbReference type="EMBL" id="LARY01000002">
    <property type="protein sequence ID" value="RDX01010.1"/>
    <property type="molecule type" value="Genomic_DNA"/>
</dbReference>
<evidence type="ECO:0000256" key="7">
    <source>
        <dbReference type="SAM" id="Phobius"/>
    </source>
</evidence>
<evidence type="ECO:0000313" key="11">
    <source>
        <dbReference type="Proteomes" id="UP000257055"/>
    </source>
</evidence>
<protein>
    <recommendedName>
        <fullName evidence="9">Gram-positive cocci surface proteins LPxTG domain-containing protein</fullName>
    </recommendedName>
</protein>
<keyword evidence="7" id="KW-0812">Transmembrane</keyword>
<dbReference type="Gene3D" id="2.60.40.3600">
    <property type="match status" value="1"/>
</dbReference>
<evidence type="ECO:0000256" key="2">
    <source>
        <dbReference type="ARBA" id="ARBA00022512"/>
    </source>
</evidence>
<reference evidence="11" key="1">
    <citation type="submission" date="2015-04" db="EMBL/GenBank/DDBJ databases">
        <authorList>
            <person name="Schardt J."/>
            <person name="Mueller-Herbst S."/>
            <person name="Scherer S."/>
            <person name="Huptas C."/>
        </authorList>
    </citation>
    <scope>NUCLEOTIDE SEQUENCE [LARGE SCALE GENOMIC DNA]</scope>
    <source>
        <strain evidence="11">Kiel-L1</strain>
    </source>
</reference>
<dbReference type="AlphaFoldDB" id="A0A3D8TQB9"/>
<dbReference type="InterPro" id="IPR054544">
    <property type="entry name" value="Pest_crys_Cry1Aa_dom-IV"/>
</dbReference>
<feature type="signal peptide" evidence="8">
    <location>
        <begin position="1"/>
        <end position="23"/>
    </location>
</feature>
<dbReference type="InterPro" id="IPR019931">
    <property type="entry name" value="LPXTG_anchor"/>
</dbReference>
<keyword evidence="7" id="KW-0472">Membrane</keyword>
<evidence type="ECO:0000256" key="3">
    <source>
        <dbReference type="ARBA" id="ARBA00022525"/>
    </source>
</evidence>
<dbReference type="RefSeq" id="WP_115753261.1">
    <property type="nucleotide sequence ID" value="NZ_LARY01000002.1"/>
</dbReference>
<feature type="transmembrane region" description="Helical" evidence="7">
    <location>
        <begin position="636"/>
        <end position="656"/>
    </location>
</feature>
<comment type="caution">
    <text evidence="10">The sequence shown here is derived from an EMBL/GenBank/DDBJ whole genome shotgun (WGS) entry which is preliminary data.</text>
</comment>
<comment type="subcellular location">
    <subcellularLocation>
        <location evidence="1">Secreted</location>
        <location evidence="1">Cell wall</location>
        <topology evidence="1">Peptidoglycan-anchor</topology>
    </subcellularLocation>
</comment>
<feature type="chain" id="PRO_5017795224" description="Gram-positive cocci surface proteins LPxTG domain-containing protein" evidence="8">
    <location>
        <begin position="24"/>
        <end position="664"/>
    </location>
</feature>
<feature type="compositionally biased region" description="Polar residues" evidence="6">
    <location>
        <begin position="489"/>
        <end position="501"/>
    </location>
</feature>
<keyword evidence="5" id="KW-0572">Peptidoglycan-anchor</keyword>
<evidence type="ECO:0000256" key="6">
    <source>
        <dbReference type="SAM" id="MobiDB-lite"/>
    </source>
</evidence>
<evidence type="ECO:0000256" key="5">
    <source>
        <dbReference type="ARBA" id="ARBA00023088"/>
    </source>
</evidence>
<feature type="domain" description="Gram-positive cocci surface proteins LPxTG" evidence="9">
    <location>
        <begin position="628"/>
        <end position="664"/>
    </location>
</feature>
<name>A0A3D8TQB9_9LIST</name>
<accession>A0A3D8TQB9</accession>
<dbReference type="Proteomes" id="UP000257055">
    <property type="component" value="Unassembled WGS sequence"/>
</dbReference>
<dbReference type="Pfam" id="PF18449">
    <property type="entry name" value="Endotoxin_C2"/>
    <property type="match status" value="1"/>
</dbReference>
<organism evidence="10 11">
    <name type="scientific">Listeria kieliensis</name>
    <dbReference type="NCBI Taxonomy" id="1621700"/>
    <lineage>
        <taxon>Bacteria</taxon>
        <taxon>Bacillati</taxon>
        <taxon>Bacillota</taxon>
        <taxon>Bacilli</taxon>
        <taxon>Bacillales</taxon>
        <taxon>Listeriaceae</taxon>
        <taxon>Listeria</taxon>
    </lineage>
</organism>
<proteinExistence type="predicted"/>
<keyword evidence="2" id="KW-0134">Cell wall</keyword>
<evidence type="ECO:0000256" key="4">
    <source>
        <dbReference type="ARBA" id="ARBA00022729"/>
    </source>
</evidence>
<dbReference type="Pfam" id="PF17936">
    <property type="entry name" value="Big_6"/>
    <property type="match status" value="1"/>
</dbReference>
<keyword evidence="11" id="KW-1185">Reference proteome</keyword>
<sequence length="664" mass="72515">MNKRHFIVFPTIFILLLSIIAPAASGTAAEANQHLTKQNPLMNGTSSQVTDPKRIERHNQLQFGYDHWKAYTGTFTTPINWTPTVLDANGNFTHNGLMVGTVSFLQEDAFKKTTISSRSLFGGAIGGNKAIAQSLPTIKGHRYQIAYQGSYSPLLDSPQDVQNGQMGSYPFGPRGDIEVLNTEDINSSDSLVPEFSKIDPRFDQLKTATFIGTGDKITISVKLMTDSYGTVSMSLTHFSVLDLDQGIAEVELGISQLFTDDTHTKLRPSVNQQDIDAVQDQIDLDLIVNLDVSAEYQKELNKAQSLLDLVNPAIQLDQLVDDPSDKRSHTITGRTYPEALVHFESRTTLPEAALPSDDPRVPASHHVRADENGDFQLELPEDTFFSAGEVLQGTSRIHGKTATARVTVQDVVAPDAPVLGSIKDQDQAFTGQAEPDSTVAILDADHEKVASAKTDKAGNFSVSIPTQNKPLVPYQEYTAMATDAAGNESPASESQTVQDTTPPEAKPVKQTFERGTVYPEDPREMLTDIYDNAGIEPENLEITYQTEPDLNLLGKQDITIKLEDRAGNHTLIRVPVEVTAIANSETKAKLKSDRKLAPAPFKQEIQPHSKTFTSPGTRSSKHIRVSTLPSTGDQGMALKVALGGLLVLIAFLMLAIRKKKRSSL</sequence>
<dbReference type="Gene3D" id="2.60.40.10">
    <property type="entry name" value="Immunoglobulins"/>
    <property type="match status" value="1"/>
</dbReference>
<dbReference type="Pfam" id="PF00746">
    <property type="entry name" value="Gram_pos_anchor"/>
    <property type="match status" value="1"/>
</dbReference>
<gene>
    <name evidence="10" type="ORF">UR08_08615</name>
</gene>
<evidence type="ECO:0000313" key="10">
    <source>
        <dbReference type="EMBL" id="RDX01010.1"/>
    </source>
</evidence>
<keyword evidence="7" id="KW-1133">Transmembrane helix</keyword>